<evidence type="ECO:0000256" key="1">
    <source>
        <dbReference type="ARBA" id="ARBA00006260"/>
    </source>
</evidence>
<comment type="similarity">
    <text evidence="1 7">Belongs to the WD repeat ARPC1 family.</text>
</comment>
<dbReference type="Pfam" id="PF00400">
    <property type="entry name" value="WD40"/>
    <property type="match status" value="3"/>
</dbReference>
<comment type="caution">
    <text evidence="10">The sequence shown here is derived from an EMBL/GenBank/DDBJ whole genome shotgun (WGS) entry which is preliminary data.</text>
</comment>
<dbReference type="GO" id="GO:0030479">
    <property type="term" value="C:actin cortical patch"/>
    <property type="evidence" value="ECO:0007669"/>
    <property type="project" value="UniProtKB-SubCell"/>
</dbReference>
<dbReference type="InterPro" id="IPR015943">
    <property type="entry name" value="WD40/YVTN_repeat-like_dom_sf"/>
</dbReference>
<dbReference type="GO" id="GO:0005885">
    <property type="term" value="C:Arp2/3 protein complex"/>
    <property type="evidence" value="ECO:0007669"/>
    <property type="project" value="UniProtKB-UniRule"/>
</dbReference>
<keyword evidence="2 7" id="KW-0963">Cytoplasm</keyword>
<dbReference type="AlphaFoldDB" id="A0A8H7IEQ0"/>
<proteinExistence type="inferred from homology"/>
<dbReference type="InterPro" id="IPR036322">
    <property type="entry name" value="WD40_repeat_dom_sf"/>
</dbReference>
<dbReference type="SUPFAM" id="SSF50978">
    <property type="entry name" value="WD40 repeat-like"/>
    <property type="match status" value="1"/>
</dbReference>
<keyword evidence="5 7" id="KW-0009">Actin-binding</keyword>
<protein>
    <recommendedName>
        <fullName evidence="7">Actin-related protein 2/3 complex subunit</fullName>
    </recommendedName>
</protein>
<dbReference type="GO" id="GO:0034314">
    <property type="term" value="P:Arp2/3 complex-mediated actin nucleation"/>
    <property type="evidence" value="ECO:0007669"/>
    <property type="project" value="UniProtKB-UniRule"/>
</dbReference>
<reference evidence="10" key="1">
    <citation type="submission" date="2020-09" db="EMBL/GenBank/DDBJ databases">
        <title>Comparative genome analyses of four rice-infecting Rhizoctonia solani isolates reveal extensive enrichment of homogalacturonan modification genes.</title>
        <authorList>
            <person name="Lee D.-Y."/>
            <person name="Jeon J."/>
            <person name="Kim K.-T."/>
            <person name="Cheong K."/>
            <person name="Song H."/>
            <person name="Choi G."/>
            <person name="Ko J."/>
            <person name="Opiyo S.O."/>
            <person name="Zuo S."/>
            <person name="Madhav S."/>
            <person name="Lee Y.-H."/>
            <person name="Wang G.-L."/>
        </authorList>
    </citation>
    <scope>NUCLEOTIDE SEQUENCE</scope>
    <source>
        <strain evidence="10">AG1-IA B2</strain>
    </source>
</reference>
<evidence type="ECO:0000256" key="8">
    <source>
        <dbReference type="PROSITE-ProRule" id="PRU00221"/>
    </source>
</evidence>
<keyword evidence="6 7" id="KW-0206">Cytoskeleton</keyword>
<evidence type="ECO:0000313" key="11">
    <source>
        <dbReference type="Proteomes" id="UP000614334"/>
    </source>
</evidence>
<evidence type="ECO:0000256" key="5">
    <source>
        <dbReference type="ARBA" id="ARBA00023203"/>
    </source>
</evidence>
<dbReference type="SMART" id="SM00320">
    <property type="entry name" value="WD40"/>
    <property type="match status" value="5"/>
</dbReference>
<dbReference type="PROSITE" id="PS50294">
    <property type="entry name" value="WD_REPEATS_REGION"/>
    <property type="match status" value="1"/>
</dbReference>
<dbReference type="Proteomes" id="UP000614334">
    <property type="component" value="Unassembled WGS sequence"/>
</dbReference>
<evidence type="ECO:0000256" key="2">
    <source>
        <dbReference type="ARBA" id="ARBA00022490"/>
    </source>
</evidence>
<gene>
    <name evidence="10" type="ORF">RHS01_03258</name>
</gene>
<dbReference type="Gene3D" id="2.130.10.10">
    <property type="entry name" value="YVTN repeat-like/Quinoprotein amine dehydrogenase"/>
    <property type="match status" value="1"/>
</dbReference>
<dbReference type="PANTHER" id="PTHR10709:SF2">
    <property type="entry name" value="ACTIN-RELATED PROTEIN 2_3 COMPLEX SUBUNIT"/>
    <property type="match status" value="1"/>
</dbReference>
<accession>A0A8H7IEQ0</accession>
<dbReference type="InterPro" id="IPR001680">
    <property type="entry name" value="WD40_rpt"/>
</dbReference>
<evidence type="ECO:0000256" key="7">
    <source>
        <dbReference type="PIRNR" id="PIRNR038093"/>
    </source>
</evidence>
<evidence type="ECO:0000256" key="3">
    <source>
        <dbReference type="ARBA" id="ARBA00022574"/>
    </source>
</evidence>
<dbReference type="PIRSF" id="PIRSF038093">
    <property type="entry name" value="ARP2/3_su1"/>
    <property type="match status" value="1"/>
</dbReference>
<dbReference type="PANTHER" id="PTHR10709">
    <property type="entry name" value="ACTIN-RELATED PROTEIN 2/3 COMPLEX SUBUNIT 1"/>
    <property type="match status" value="1"/>
</dbReference>
<feature type="region of interest" description="Disordered" evidence="9">
    <location>
        <begin position="301"/>
        <end position="324"/>
    </location>
</feature>
<sequence>MAAPEINQIAQVPLTCHSFSADRSQVAVSLNSNEAQIFTRSGGNGSPHDKMITSIDWAPSTNRIVTCSQDRNAYVWEQKQDPQTGATVWKPTLVLLRINRAATYVRWSPKEDKFAVASGARAIAICSFDEENNWWVAKQLKKPIRSTVLAVDWHPNNVLLAAGSADMKARVFSAYIKDVDKKPAATVWGEKLPFNTVCGEYGSPSGGWVHSVAFSPSGDFLAFASHDSTITIVNPQIGAQTIRISTLPYVTLTFASESSLVAAGHDCQPVLFSDRGQTPVGSRGASAAGRLNNEAFNRFKNADSRGATGPPPIPGSSASTSGAGGELLTVHQNTITSVRAYEGEPGNVTRVSTSGKDGLLVIWDVAVKTGPGGAGVVGLTGRLGGMHLR</sequence>
<name>A0A8H7IEQ0_9AGAM</name>
<keyword evidence="4" id="KW-0677">Repeat</keyword>
<keyword evidence="3 8" id="KW-0853">WD repeat</keyword>
<evidence type="ECO:0000256" key="4">
    <source>
        <dbReference type="ARBA" id="ARBA00022737"/>
    </source>
</evidence>
<evidence type="ECO:0000256" key="6">
    <source>
        <dbReference type="ARBA" id="ARBA00023212"/>
    </source>
</evidence>
<evidence type="ECO:0000256" key="9">
    <source>
        <dbReference type="SAM" id="MobiDB-lite"/>
    </source>
</evidence>
<evidence type="ECO:0000313" key="10">
    <source>
        <dbReference type="EMBL" id="KAF8757634.1"/>
    </source>
</evidence>
<dbReference type="PROSITE" id="PS50082">
    <property type="entry name" value="WD_REPEATS_2"/>
    <property type="match status" value="1"/>
</dbReference>
<comment type="subcellular location">
    <subcellularLocation>
        <location evidence="7">Cytoplasm</location>
        <location evidence="7">Cytoskeleton</location>
        <location evidence="7">Actin patch</location>
    </subcellularLocation>
</comment>
<organism evidence="10 11">
    <name type="scientific">Rhizoctonia solani</name>
    <dbReference type="NCBI Taxonomy" id="456999"/>
    <lineage>
        <taxon>Eukaryota</taxon>
        <taxon>Fungi</taxon>
        <taxon>Dikarya</taxon>
        <taxon>Basidiomycota</taxon>
        <taxon>Agaricomycotina</taxon>
        <taxon>Agaricomycetes</taxon>
        <taxon>Cantharellales</taxon>
        <taxon>Ceratobasidiaceae</taxon>
        <taxon>Rhizoctonia</taxon>
    </lineage>
</organism>
<comment type="function">
    <text evidence="7">Functions as component of the Arp2/3 complex which is involved in regulation of actin polymerization and together with an activating nucleation-promoting factor (NPF) mediates the formation of branched actin networks.</text>
</comment>
<dbReference type="InterPro" id="IPR017383">
    <property type="entry name" value="ARPC1"/>
</dbReference>
<feature type="repeat" description="WD" evidence="8">
    <location>
        <begin position="45"/>
        <end position="77"/>
    </location>
</feature>
<dbReference type="EMBL" id="JACYCF010000004">
    <property type="protein sequence ID" value="KAF8757634.1"/>
    <property type="molecule type" value="Genomic_DNA"/>
</dbReference>
<dbReference type="GO" id="GO:0051015">
    <property type="term" value="F:actin filament binding"/>
    <property type="evidence" value="ECO:0007669"/>
    <property type="project" value="TreeGrafter"/>
</dbReference>